<organism evidence="1">
    <name type="scientific">Clastoptera arizonana</name>
    <name type="common">Arizona spittle bug</name>
    <dbReference type="NCBI Taxonomy" id="38151"/>
    <lineage>
        <taxon>Eukaryota</taxon>
        <taxon>Metazoa</taxon>
        <taxon>Ecdysozoa</taxon>
        <taxon>Arthropoda</taxon>
        <taxon>Hexapoda</taxon>
        <taxon>Insecta</taxon>
        <taxon>Pterygota</taxon>
        <taxon>Neoptera</taxon>
        <taxon>Paraneoptera</taxon>
        <taxon>Hemiptera</taxon>
        <taxon>Auchenorrhyncha</taxon>
        <taxon>Cercopoidea</taxon>
        <taxon>Clastopteridae</taxon>
        <taxon>Clastoptera</taxon>
    </lineage>
</organism>
<reference evidence="1" key="1">
    <citation type="submission" date="2015-12" db="EMBL/GenBank/DDBJ databases">
        <title>De novo transcriptome assembly of four potential Pierce s Disease insect vectors from Arizona vineyards.</title>
        <authorList>
            <person name="Tassone E.E."/>
        </authorList>
    </citation>
    <scope>NUCLEOTIDE SEQUENCE</scope>
</reference>
<sequence length="174" mass="20457">LNKNQTFPQLYKSKTIPGEVKHITPLFNKAEHQMNSLEESSSYGCDAILLSIEFIGAYGMERNIHMIYNPFSDSLEAITVDQKNFKTFYSKDKKIPIIYFRTDREDYYCNLNSVDKFFKDQFSLNMDNFILEFCFLQDKLEDETLYSYLRVTTNSKELKHTKLKSSCNPGNQME</sequence>
<protein>
    <submittedName>
        <fullName evidence="1">Uncharacterized protein</fullName>
    </submittedName>
</protein>
<evidence type="ECO:0000313" key="1">
    <source>
        <dbReference type="EMBL" id="JAS33867.1"/>
    </source>
</evidence>
<dbReference type="AlphaFoldDB" id="A0A1B6E7H9"/>
<feature type="non-terminal residue" evidence="1">
    <location>
        <position position="1"/>
    </location>
</feature>
<name>A0A1B6E7H9_9HEMI</name>
<gene>
    <name evidence="1" type="ORF">g.31459</name>
</gene>
<accession>A0A1B6E7H9</accession>
<dbReference type="EMBL" id="GEDC01003431">
    <property type="protein sequence ID" value="JAS33867.1"/>
    <property type="molecule type" value="Transcribed_RNA"/>
</dbReference>
<proteinExistence type="predicted"/>